<dbReference type="Proteomes" id="UP000237105">
    <property type="component" value="Unassembled WGS sequence"/>
</dbReference>
<evidence type="ECO:0000256" key="1">
    <source>
        <dbReference type="SAM" id="MobiDB-lite"/>
    </source>
</evidence>
<accession>A0A2P5AQC2</accession>
<protein>
    <submittedName>
        <fullName evidence="2">Uncharacterized protein</fullName>
    </submittedName>
</protein>
<reference evidence="3" key="1">
    <citation type="submission" date="2016-06" db="EMBL/GenBank/DDBJ databases">
        <title>Parallel loss of symbiosis genes in relatives of nitrogen-fixing non-legume Parasponia.</title>
        <authorList>
            <person name="Van Velzen R."/>
            <person name="Holmer R."/>
            <person name="Bu F."/>
            <person name="Rutten L."/>
            <person name="Van Zeijl A."/>
            <person name="Liu W."/>
            <person name="Santuari L."/>
            <person name="Cao Q."/>
            <person name="Sharma T."/>
            <person name="Shen D."/>
            <person name="Roswanjaya Y."/>
            <person name="Wardhani T."/>
            <person name="Kalhor M.S."/>
            <person name="Jansen J."/>
            <person name="Van den Hoogen J."/>
            <person name="Gungor B."/>
            <person name="Hartog M."/>
            <person name="Hontelez J."/>
            <person name="Verver J."/>
            <person name="Yang W.-C."/>
            <person name="Schijlen E."/>
            <person name="Repin R."/>
            <person name="Schilthuizen M."/>
            <person name="Schranz E."/>
            <person name="Heidstra R."/>
            <person name="Miyata K."/>
            <person name="Fedorova E."/>
            <person name="Kohlen W."/>
            <person name="Bisseling T."/>
            <person name="Smit S."/>
            <person name="Geurts R."/>
        </authorList>
    </citation>
    <scope>NUCLEOTIDE SEQUENCE [LARGE SCALE GENOMIC DNA]</scope>
    <source>
        <strain evidence="3">cv. WU1-14</strain>
    </source>
</reference>
<gene>
    <name evidence="2" type="ORF">PanWU01x14_310560</name>
</gene>
<proteinExistence type="predicted"/>
<comment type="caution">
    <text evidence="2">The sequence shown here is derived from an EMBL/GenBank/DDBJ whole genome shotgun (WGS) entry which is preliminary data.</text>
</comment>
<keyword evidence="3" id="KW-1185">Reference proteome</keyword>
<evidence type="ECO:0000313" key="3">
    <source>
        <dbReference type="Proteomes" id="UP000237105"/>
    </source>
</evidence>
<dbReference type="EMBL" id="JXTB01000487">
    <property type="protein sequence ID" value="PON38732.1"/>
    <property type="molecule type" value="Genomic_DNA"/>
</dbReference>
<dbReference type="AlphaFoldDB" id="A0A2P5AQC2"/>
<feature type="non-terminal residue" evidence="2">
    <location>
        <position position="1"/>
    </location>
</feature>
<evidence type="ECO:0000313" key="2">
    <source>
        <dbReference type="EMBL" id="PON38732.1"/>
    </source>
</evidence>
<sequence>CERDEAITPPLDLRDHRHRRQCRSDVPLSDDEFLPPRQQQPIESNSEDDAGDWIYGECNYDRSKPLLPCLES</sequence>
<feature type="region of interest" description="Disordered" evidence="1">
    <location>
        <begin position="1"/>
        <end position="52"/>
    </location>
</feature>
<name>A0A2P5AQC2_PARAD</name>
<organism evidence="2 3">
    <name type="scientific">Parasponia andersonii</name>
    <name type="common">Sponia andersonii</name>
    <dbReference type="NCBI Taxonomy" id="3476"/>
    <lineage>
        <taxon>Eukaryota</taxon>
        <taxon>Viridiplantae</taxon>
        <taxon>Streptophyta</taxon>
        <taxon>Embryophyta</taxon>
        <taxon>Tracheophyta</taxon>
        <taxon>Spermatophyta</taxon>
        <taxon>Magnoliopsida</taxon>
        <taxon>eudicotyledons</taxon>
        <taxon>Gunneridae</taxon>
        <taxon>Pentapetalae</taxon>
        <taxon>rosids</taxon>
        <taxon>fabids</taxon>
        <taxon>Rosales</taxon>
        <taxon>Cannabaceae</taxon>
        <taxon>Parasponia</taxon>
    </lineage>
</organism>
<dbReference type="OrthoDB" id="10515468at2759"/>